<dbReference type="AlphaFoldDB" id="A0A3G2S7T5"/>
<dbReference type="GO" id="GO:0005762">
    <property type="term" value="C:mitochondrial large ribosomal subunit"/>
    <property type="evidence" value="ECO:0007669"/>
    <property type="project" value="TreeGrafter"/>
</dbReference>
<dbReference type="Pfam" id="PF01245">
    <property type="entry name" value="Ribosomal_L19"/>
    <property type="match status" value="1"/>
</dbReference>
<dbReference type="InterPro" id="IPR008991">
    <property type="entry name" value="Translation_prot_SH3-like_sf"/>
</dbReference>
<dbReference type="VEuPathDB" id="FungiDB:DNF11_3205"/>
<dbReference type="GO" id="GO:0006412">
    <property type="term" value="P:translation"/>
    <property type="evidence" value="ECO:0007669"/>
    <property type="project" value="InterPro"/>
</dbReference>
<evidence type="ECO:0000256" key="3">
    <source>
        <dbReference type="ARBA" id="ARBA00023274"/>
    </source>
</evidence>
<sequence length="236" mass="26722">MIGMWAPRIVPRALPRMYPRAFSSARYSLKQQEQSEAPADAMPSAHAYPFATHVKSRSHAAPPPDAIRAPPPKVKDMTRGVMQRVDSQLTMERDPDERIARLFSRRSPDCIPPGSIVMVESYLNSSKTSTTTFAGVLIAVRRAGIATTFLLRTIAHKLGVEMRYHAYSPMIKDIKVLQAANADKRQPGLTRTRRAKLYYMRRNDDRRVLSVANVVKQYRAAQMQEHKSSTESRKRS</sequence>
<name>A0A3G2S7T5_MALR7</name>
<dbReference type="InterPro" id="IPR001857">
    <property type="entry name" value="Ribosomal_bL19"/>
</dbReference>
<dbReference type="GO" id="GO:0003735">
    <property type="term" value="F:structural constituent of ribosome"/>
    <property type="evidence" value="ECO:0007669"/>
    <property type="project" value="InterPro"/>
</dbReference>
<feature type="compositionally biased region" description="Pro residues" evidence="4">
    <location>
        <begin position="61"/>
        <end position="72"/>
    </location>
</feature>
<dbReference type="InterPro" id="IPR038657">
    <property type="entry name" value="Ribosomal_bL19_sf"/>
</dbReference>
<accession>A0A3G2S7T5</accession>
<dbReference type="STRING" id="425264.A0A3G2S7T5"/>
<dbReference type="PANTHER" id="PTHR15680:SF9">
    <property type="entry name" value="LARGE RIBOSOMAL SUBUNIT PROTEIN BL19M"/>
    <property type="match status" value="1"/>
</dbReference>
<evidence type="ECO:0000313" key="5">
    <source>
        <dbReference type="EMBL" id="AYO44155.1"/>
    </source>
</evidence>
<evidence type="ECO:0000313" key="6">
    <source>
        <dbReference type="Proteomes" id="UP000269793"/>
    </source>
</evidence>
<keyword evidence="3" id="KW-0687">Ribonucleoprotein</keyword>
<dbReference type="Gene3D" id="2.30.30.790">
    <property type="match status" value="1"/>
</dbReference>
<dbReference type="PRINTS" id="PR00061">
    <property type="entry name" value="RIBOSOMALL19"/>
</dbReference>
<dbReference type="EMBL" id="CP033153">
    <property type="protein sequence ID" value="AYO44155.1"/>
    <property type="molecule type" value="Genomic_DNA"/>
</dbReference>
<keyword evidence="2 5" id="KW-0689">Ribosomal protein</keyword>
<comment type="similarity">
    <text evidence="1">Belongs to the bacterial ribosomal protein bL19 family.</text>
</comment>
<gene>
    <name evidence="5" type="primary">img1</name>
    <name evidence="5" type="ORF">DNF11_3205</name>
</gene>
<reference evidence="5 6" key="1">
    <citation type="submission" date="2018-10" db="EMBL/GenBank/DDBJ databases">
        <title>Complete genome sequence of Malassezia restricta CBS 7877.</title>
        <authorList>
            <person name="Morand S.C."/>
            <person name="Bertignac M."/>
            <person name="Iltis A."/>
            <person name="Kolder I."/>
            <person name="Pirovano W."/>
            <person name="Jourdain R."/>
            <person name="Clavaud C."/>
        </authorList>
    </citation>
    <scope>NUCLEOTIDE SEQUENCE [LARGE SCALE GENOMIC DNA]</scope>
    <source>
        <strain evidence="5 6">CBS 7877</strain>
    </source>
</reference>
<proteinExistence type="inferred from homology"/>
<keyword evidence="6" id="KW-1185">Reference proteome</keyword>
<dbReference type="OrthoDB" id="4726at2759"/>
<dbReference type="SUPFAM" id="SSF50104">
    <property type="entry name" value="Translation proteins SH3-like domain"/>
    <property type="match status" value="1"/>
</dbReference>
<evidence type="ECO:0000256" key="2">
    <source>
        <dbReference type="ARBA" id="ARBA00022980"/>
    </source>
</evidence>
<dbReference type="Proteomes" id="UP000269793">
    <property type="component" value="Chromosome VI"/>
</dbReference>
<dbReference type="PANTHER" id="PTHR15680">
    <property type="entry name" value="RIBOSOMAL PROTEIN L19"/>
    <property type="match status" value="1"/>
</dbReference>
<feature type="region of interest" description="Disordered" evidence="4">
    <location>
        <begin position="55"/>
        <end position="74"/>
    </location>
</feature>
<organism evidence="5 6">
    <name type="scientific">Malassezia restricta (strain ATCC 96810 / NBRC 103918 / CBS 7877)</name>
    <name type="common">Seborrheic dermatitis infection agent</name>
    <dbReference type="NCBI Taxonomy" id="425264"/>
    <lineage>
        <taxon>Eukaryota</taxon>
        <taxon>Fungi</taxon>
        <taxon>Dikarya</taxon>
        <taxon>Basidiomycota</taxon>
        <taxon>Ustilaginomycotina</taxon>
        <taxon>Malasseziomycetes</taxon>
        <taxon>Malasseziales</taxon>
        <taxon>Malasseziaceae</taxon>
        <taxon>Malassezia</taxon>
    </lineage>
</organism>
<evidence type="ECO:0000256" key="4">
    <source>
        <dbReference type="SAM" id="MobiDB-lite"/>
    </source>
</evidence>
<protein>
    <submittedName>
        <fullName evidence="5">54S ribosomal protein subunit img1, mitochondrial</fullName>
    </submittedName>
</protein>
<evidence type="ECO:0000256" key="1">
    <source>
        <dbReference type="ARBA" id="ARBA00005781"/>
    </source>
</evidence>